<evidence type="ECO:0000256" key="1">
    <source>
        <dbReference type="ARBA" id="ARBA00004141"/>
    </source>
</evidence>
<dbReference type="EMBL" id="JAUKTV010000003">
    <property type="protein sequence ID" value="KAK0741745.1"/>
    <property type="molecule type" value="Genomic_DNA"/>
</dbReference>
<gene>
    <name evidence="7" type="ORF">B0T21DRAFT_119094</name>
</gene>
<evidence type="ECO:0000256" key="4">
    <source>
        <dbReference type="ARBA" id="ARBA00022989"/>
    </source>
</evidence>
<comment type="similarity">
    <text evidence="2">Belongs to the TDE1 family.</text>
</comment>
<protein>
    <submittedName>
        <fullName evidence="7">Uncharacterized protein</fullName>
    </submittedName>
</protein>
<dbReference type="GO" id="GO:0016020">
    <property type="term" value="C:membrane"/>
    <property type="evidence" value="ECO:0007669"/>
    <property type="project" value="UniProtKB-SubCell"/>
</dbReference>
<keyword evidence="8" id="KW-1185">Reference proteome</keyword>
<proteinExistence type="inferred from homology"/>
<dbReference type="Pfam" id="PF03348">
    <property type="entry name" value="Serinc"/>
    <property type="match status" value="1"/>
</dbReference>
<organism evidence="7 8">
    <name type="scientific">Apiosordaria backusii</name>
    <dbReference type="NCBI Taxonomy" id="314023"/>
    <lineage>
        <taxon>Eukaryota</taxon>
        <taxon>Fungi</taxon>
        <taxon>Dikarya</taxon>
        <taxon>Ascomycota</taxon>
        <taxon>Pezizomycotina</taxon>
        <taxon>Sordariomycetes</taxon>
        <taxon>Sordariomycetidae</taxon>
        <taxon>Sordariales</taxon>
        <taxon>Lasiosphaeriaceae</taxon>
        <taxon>Apiosordaria</taxon>
    </lineage>
</organism>
<sequence>MRAEALRRAIEEGSFPADALLSDDDDTSVYNSSSGSNGANDDKRSSTQYSYAIFHVIFFLATA</sequence>
<accession>A0AA40ELX3</accession>
<evidence type="ECO:0000313" key="8">
    <source>
        <dbReference type="Proteomes" id="UP001172159"/>
    </source>
</evidence>
<evidence type="ECO:0000256" key="2">
    <source>
        <dbReference type="ARBA" id="ARBA00006665"/>
    </source>
</evidence>
<keyword evidence="4" id="KW-1133">Transmembrane helix</keyword>
<dbReference type="Proteomes" id="UP001172159">
    <property type="component" value="Unassembled WGS sequence"/>
</dbReference>
<comment type="subcellular location">
    <subcellularLocation>
        <location evidence="1">Membrane</location>
        <topology evidence="1">Multi-pass membrane protein</topology>
    </subcellularLocation>
</comment>
<keyword evidence="5" id="KW-0472">Membrane</keyword>
<dbReference type="AlphaFoldDB" id="A0AA40ELX3"/>
<evidence type="ECO:0000256" key="3">
    <source>
        <dbReference type="ARBA" id="ARBA00022692"/>
    </source>
</evidence>
<evidence type="ECO:0000256" key="5">
    <source>
        <dbReference type="ARBA" id="ARBA00023136"/>
    </source>
</evidence>
<evidence type="ECO:0000256" key="6">
    <source>
        <dbReference type="SAM" id="MobiDB-lite"/>
    </source>
</evidence>
<keyword evidence="3" id="KW-0812">Transmembrane</keyword>
<comment type="caution">
    <text evidence="7">The sequence shown here is derived from an EMBL/GenBank/DDBJ whole genome shotgun (WGS) entry which is preliminary data.</text>
</comment>
<reference evidence="7" key="1">
    <citation type="submission" date="2023-06" db="EMBL/GenBank/DDBJ databases">
        <title>Genome-scale phylogeny and comparative genomics of the fungal order Sordariales.</title>
        <authorList>
            <consortium name="Lawrence Berkeley National Laboratory"/>
            <person name="Hensen N."/>
            <person name="Bonometti L."/>
            <person name="Westerberg I."/>
            <person name="Brannstrom I.O."/>
            <person name="Guillou S."/>
            <person name="Cros-Aarteil S."/>
            <person name="Calhoun S."/>
            <person name="Haridas S."/>
            <person name="Kuo A."/>
            <person name="Mondo S."/>
            <person name="Pangilinan J."/>
            <person name="Riley R."/>
            <person name="Labutti K."/>
            <person name="Andreopoulos B."/>
            <person name="Lipzen A."/>
            <person name="Chen C."/>
            <person name="Yanf M."/>
            <person name="Daum C."/>
            <person name="Ng V."/>
            <person name="Clum A."/>
            <person name="Steindorff A."/>
            <person name="Ohm R."/>
            <person name="Martin F."/>
            <person name="Silar P."/>
            <person name="Natvig D."/>
            <person name="Lalanne C."/>
            <person name="Gautier V."/>
            <person name="Ament-Velasquez S.L."/>
            <person name="Kruys A."/>
            <person name="Hutchinson M.I."/>
            <person name="Powell A.J."/>
            <person name="Barry K."/>
            <person name="Miller A.N."/>
            <person name="Grigoriev I.V."/>
            <person name="Debuchy R."/>
            <person name="Gladieux P."/>
            <person name="Thoren M.H."/>
            <person name="Johannesson H."/>
        </authorList>
    </citation>
    <scope>NUCLEOTIDE SEQUENCE</scope>
    <source>
        <strain evidence="7">CBS 540.89</strain>
    </source>
</reference>
<evidence type="ECO:0000313" key="7">
    <source>
        <dbReference type="EMBL" id="KAK0741745.1"/>
    </source>
</evidence>
<name>A0AA40ELX3_9PEZI</name>
<feature type="region of interest" description="Disordered" evidence="6">
    <location>
        <begin position="17"/>
        <end position="45"/>
    </location>
</feature>
<dbReference type="InterPro" id="IPR005016">
    <property type="entry name" value="TDE1/TMS"/>
</dbReference>